<dbReference type="EMBL" id="KF901285">
    <property type="protein sequence ID" value="AIF25226.1"/>
    <property type="molecule type" value="Genomic_DNA"/>
</dbReference>
<dbReference type="FunFam" id="3.40.50.1580:FF:000012">
    <property type="entry name" value="Probable 6-oxopurine nucleoside phosphorylase"/>
    <property type="match status" value="1"/>
</dbReference>
<dbReference type="PANTHER" id="PTHR42679">
    <property type="entry name" value="S-METHYL-5'-THIOADENOSINE PHOSPHORYLASE"/>
    <property type="match status" value="1"/>
</dbReference>
<evidence type="ECO:0000256" key="4">
    <source>
        <dbReference type="ARBA" id="ARBA00063054"/>
    </source>
</evidence>
<evidence type="ECO:0000256" key="2">
    <source>
        <dbReference type="ARBA" id="ARBA00022679"/>
    </source>
</evidence>
<dbReference type="UniPathway" id="UPA00904">
    <property type="reaction ID" value="UER00873"/>
</dbReference>
<feature type="site" description="Important for substrate specificity" evidence="5">
    <location>
        <position position="229"/>
    </location>
</feature>
<gene>
    <name evidence="7" type="primary">mtaP</name>
    <name evidence="5" type="synonym">mtnP</name>
</gene>
<keyword evidence="2 5" id="KW-0808">Transferase</keyword>
<dbReference type="Pfam" id="PF01048">
    <property type="entry name" value="PNP_UDP_1"/>
    <property type="match status" value="1"/>
</dbReference>
<comment type="subunit">
    <text evidence="4 5">Homohexamer. Dimer of a homotrimer.</text>
</comment>
<dbReference type="Gene3D" id="3.40.50.1580">
    <property type="entry name" value="Nucleoside phosphorylase domain"/>
    <property type="match status" value="1"/>
</dbReference>
<sequence length="271" mass="29921">MTEEKAEIGIFGGTGIYDSGMLQDSKEITMDTPYGKTSDSITIGNFHGTNVAFMPRHGRKHTIPPHMINYRANIWAFKELGVKRIISSSAVGSLQENFQPGNFALPTQFLDFTKSRETSFSENGRVIHISVAEPFCPELQEAVMEAVQDKNQIDGGPDVTLHQDCTYVCIEGPRFSTKAESKFFKSTGADIIGMTLVPECQLAREAQICYVSIATVTDYDVWAEKPVTAKEVMDTLSKNVGNTKKILTTLIDKIPKTKSCDCEKALSEAVF</sequence>
<dbReference type="GO" id="GO:0006166">
    <property type="term" value="P:purine ribonucleoside salvage"/>
    <property type="evidence" value="ECO:0007669"/>
    <property type="project" value="UniProtKB-KW"/>
</dbReference>
<evidence type="ECO:0000256" key="3">
    <source>
        <dbReference type="ARBA" id="ARBA00022726"/>
    </source>
</evidence>
<dbReference type="InterPro" id="IPR010044">
    <property type="entry name" value="MTAP"/>
</dbReference>
<feature type="binding site" evidence="5">
    <location>
        <begin position="89"/>
        <end position="90"/>
    </location>
    <ligand>
        <name>phosphate</name>
        <dbReference type="ChEBI" id="CHEBI:43474"/>
    </ligand>
</feature>
<evidence type="ECO:0000256" key="5">
    <source>
        <dbReference type="HAMAP-Rule" id="MF_01963"/>
    </source>
</evidence>
<comment type="pathway">
    <text evidence="5">Amino-acid biosynthesis; L-methionine biosynthesis via salvage pathway; S-methyl-5-thio-alpha-D-ribose 1-phosphate from S-methyl-5'-thioadenosine (phosphorylase route): step 1/1.</text>
</comment>
<dbReference type="EC" id="2.4.2.28" evidence="5"/>
<dbReference type="HAMAP" id="MF_01963">
    <property type="entry name" value="MTAP"/>
    <property type="match status" value="1"/>
</dbReference>
<reference evidence="7" key="1">
    <citation type="journal article" date="2014" name="Genome Biol. Evol.">
        <title>Pangenome evidence for extensive interdomain horizontal transfer affecting lineage core and shell genes in uncultured planktonic thaumarchaeota and euryarchaeota.</title>
        <authorList>
            <person name="Deschamps P."/>
            <person name="Zivanovic Y."/>
            <person name="Moreira D."/>
            <person name="Rodriguez-Valera F."/>
            <person name="Lopez-Garcia P."/>
        </authorList>
    </citation>
    <scope>NUCLEOTIDE SEQUENCE</scope>
</reference>
<dbReference type="AlphaFoldDB" id="A0A075I991"/>
<evidence type="ECO:0000256" key="1">
    <source>
        <dbReference type="ARBA" id="ARBA00022676"/>
    </source>
</evidence>
<dbReference type="PANTHER" id="PTHR42679:SF3">
    <property type="entry name" value="S-METHYL-5'-THIOADENOSINE PHOSPHORYLASE"/>
    <property type="match status" value="1"/>
</dbReference>
<dbReference type="GO" id="GO:0019509">
    <property type="term" value="P:L-methionine salvage from methylthioadenosine"/>
    <property type="evidence" value="ECO:0007669"/>
    <property type="project" value="UniProtKB-UniRule"/>
</dbReference>
<name>A0A075I991_9ARCH</name>
<keyword evidence="1 5" id="KW-0328">Glycosyltransferase</keyword>
<feature type="binding site" evidence="5">
    <location>
        <position position="194"/>
    </location>
    <ligand>
        <name>substrate</name>
    </ligand>
</feature>
<feature type="site" description="Important for substrate specificity" evidence="5">
    <location>
        <position position="176"/>
    </location>
</feature>
<comment type="catalytic activity">
    <reaction evidence="5">
        <text>S-methyl-5'-thioadenosine + phosphate = 5-(methylsulfanyl)-alpha-D-ribose 1-phosphate + adenine</text>
        <dbReference type="Rhea" id="RHEA:11852"/>
        <dbReference type="ChEBI" id="CHEBI:16708"/>
        <dbReference type="ChEBI" id="CHEBI:17509"/>
        <dbReference type="ChEBI" id="CHEBI:43474"/>
        <dbReference type="ChEBI" id="CHEBI:58533"/>
        <dbReference type="EC" id="2.4.2.28"/>
    </reaction>
</comment>
<feature type="binding site" evidence="5">
    <location>
        <begin position="56"/>
        <end position="57"/>
    </location>
    <ligand>
        <name>phosphate</name>
        <dbReference type="ChEBI" id="CHEBI:43474"/>
    </ligand>
</feature>
<organism evidence="7">
    <name type="scientific">uncultured marine thaumarchaeote SAT1000_48_C08</name>
    <dbReference type="NCBI Taxonomy" id="1456415"/>
    <lineage>
        <taxon>Archaea</taxon>
        <taxon>Nitrososphaerota</taxon>
        <taxon>environmental samples</taxon>
    </lineage>
</organism>
<dbReference type="CDD" id="cd09010">
    <property type="entry name" value="MTAP_SsMTAPII_like_MTIP"/>
    <property type="match status" value="1"/>
</dbReference>
<keyword evidence="3 5" id="KW-0660">Purine salvage</keyword>
<protein>
    <recommendedName>
        <fullName evidence="5">S-methyl-5'-thioadenosine phosphorylase</fullName>
        <ecNumber evidence="5">2.4.2.28</ecNumber>
    </recommendedName>
    <alternativeName>
        <fullName evidence="5">5'-methylthioadenosine phosphorylase</fullName>
        <shortName evidence="5">MTA phosphorylase</shortName>
        <shortName evidence="5">MTAP</shortName>
    </alternativeName>
</protein>
<feature type="binding site" evidence="5">
    <location>
        <position position="195"/>
    </location>
    <ligand>
        <name>phosphate</name>
        <dbReference type="ChEBI" id="CHEBI:43474"/>
    </ligand>
</feature>
<dbReference type="SUPFAM" id="SSF53167">
    <property type="entry name" value="Purine and uridine phosphorylases"/>
    <property type="match status" value="1"/>
</dbReference>
<feature type="binding site" evidence="5">
    <location>
        <position position="14"/>
    </location>
    <ligand>
        <name>phosphate</name>
        <dbReference type="ChEBI" id="CHEBI:43474"/>
    </ligand>
</feature>
<dbReference type="InterPro" id="IPR000845">
    <property type="entry name" value="Nucleoside_phosphorylase_d"/>
</dbReference>
<accession>A0A075I991</accession>
<comment type="function">
    <text evidence="5">Catalyzes the reversible phosphorylation of S-methyl-5'-thioadenosine (MTA) to adenine and 5-methylthioribose-1-phosphate. Involved in the breakdown of MTA, a major by-product of polyamine biosynthesis. Responsible for the first step in the methionine salvage pathway after MTA has been generated from S-adenosylmethionine. Has broad substrate specificity with 6-aminopurine nucleosides as preferred substrates.</text>
</comment>
<feature type="domain" description="Nucleoside phosphorylase" evidence="6">
    <location>
        <begin position="8"/>
        <end position="251"/>
    </location>
</feature>
<dbReference type="GO" id="GO:0005829">
    <property type="term" value="C:cytosol"/>
    <property type="evidence" value="ECO:0007669"/>
    <property type="project" value="TreeGrafter"/>
</dbReference>
<feature type="binding site" evidence="5">
    <location>
        <begin position="218"/>
        <end position="220"/>
    </location>
    <ligand>
        <name>substrate</name>
    </ligand>
</feature>
<evidence type="ECO:0000259" key="6">
    <source>
        <dbReference type="Pfam" id="PF01048"/>
    </source>
</evidence>
<dbReference type="InterPro" id="IPR035994">
    <property type="entry name" value="Nucleoside_phosphorylase_sf"/>
</dbReference>
<comment type="similarity">
    <text evidence="5">Belongs to the PNP/MTAP phosphorylase family. MTAP subfamily.</text>
</comment>
<dbReference type="GO" id="GO:0017061">
    <property type="term" value="F:S-methyl-5-thioadenosine phosphorylase activity"/>
    <property type="evidence" value="ECO:0007669"/>
    <property type="project" value="UniProtKB-UniRule"/>
</dbReference>
<proteinExistence type="inferred from homology"/>
<evidence type="ECO:0000313" key="7">
    <source>
        <dbReference type="EMBL" id="AIF25226.1"/>
    </source>
</evidence>
<dbReference type="NCBIfam" id="TIGR01694">
    <property type="entry name" value="MTAP"/>
    <property type="match status" value="1"/>
</dbReference>